<dbReference type="EMBL" id="FNQE01000007">
    <property type="protein sequence ID" value="SDY78232.1"/>
    <property type="molecule type" value="Genomic_DNA"/>
</dbReference>
<dbReference type="AlphaFoldDB" id="A0A1H3MNC6"/>
<keyword evidence="2" id="KW-1185">Reference proteome</keyword>
<dbReference type="Proteomes" id="UP000198625">
    <property type="component" value="Unassembled WGS sequence"/>
</dbReference>
<dbReference type="OrthoDB" id="9810781at2"/>
<evidence type="ECO:0000313" key="1">
    <source>
        <dbReference type="EMBL" id="SDY78232.1"/>
    </source>
</evidence>
<dbReference type="GO" id="GO:0006808">
    <property type="term" value="P:regulation of nitrogen utilization"/>
    <property type="evidence" value="ECO:0007669"/>
    <property type="project" value="InterPro"/>
</dbReference>
<dbReference type="RefSeq" id="WP_091727783.1">
    <property type="nucleotide sequence ID" value="NZ_FNQE01000007.1"/>
</dbReference>
<dbReference type="Pfam" id="PF00543">
    <property type="entry name" value="P-II"/>
    <property type="match status" value="1"/>
</dbReference>
<sequence>MYLLFVVFNKPECLKEILRKMKEIGISGATIIDSVGAGRLRKSIGKEIPLIGSVMKALDTDIANNKTLFTLIEGKEKLDTVMDEIEKICGGDMSQPNTGIMFAVPVAAARGGSLSRIGDKTDESK</sequence>
<dbReference type="InterPro" id="IPR015867">
    <property type="entry name" value="N-reg_PII/ATP_PRibTrfase_C"/>
</dbReference>
<gene>
    <name evidence="1" type="ORF">SAMN05660462_00894</name>
</gene>
<dbReference type="Gene3D" id="3.30.70.120">
    <property type="match status" value="1"/>
</dbReference>
<dbReference type="InterPro" id="IPR011322">
    <property type="entry name" value="N-reg_PII-like_a/b"/>
</dbReference>
<dbReference type="InterPro" id="IPR002187">
    <property type="entry name" value="N-reg_PII"/>
</dbReference>
<name>A0A1H3MNC6_9FIRM</name>
<accession>A0A1H3MNC6</accession>
<evidence type="ECO:0000313" key="2">
    <source>
        <dbReference type="Proteomes" id="UP000198625"/>
    </source>
</evidence>
<dbReference type="SUPFAM" id="SSF54913">
    <property type="entry name" value="GlnB-like"/>
    <property type="match status" value="1"/>
</dbReference>
<protein>
    <recommendedName>
        <fullName evidence="3">Nitrogen regulatory protein P-II family</fullName>
    </recommendedName>
</protein>
<evidence type="ECO:0008006" key="3">
    <source>
        <dbReference type="Google" id="ProtNLM"/>
    </source>
</evidence>
<organism evidence="1 2">
    <name type="scientific">Proteiniborus ethanoligenes</name>
    <dbReference type="NCBI Taxonomy" id="415015"/>
    <lineage>
        <taxon>Bacteria</taxon>
        <taxon>Bacillati</taxon>
        <taxon>Bacillota</taxon>
        <taxon>Clostridia</taxon>
        <taxon>Eubacteriales</taxon>
        <taxon>Proteiniborus</taxon>
    </lineage>
</organism>
<proteinExistence type="predicted"/>
<dbReference type="GO" id="GO:0030234">
    <property type="term" value="F:enzyme regulator activity"/>
    <property type="evidence" value="ECO:0007669"/>
    <property type="project" value="InterPro"/>
</dbReference>
<reference evidence="2" key="1">
    <citation type="submission" date="2016-10" db="EMBL/GenBank/DDBJ databases">
        <authorList>
            <person name="Varghese N."/>
            <person name="Submissions S."/>
        </authorList>
    </citation>
    <scope>NUCLEOTIDE SEQUENCE [LARGE SCALE GENOMIC DNA]</scope>
    <source>
        <strain evidence="2">DSM 21650</strain>
    </source>
</reference>
<dbReference type="STRING" id="415015.SAMN05660462_00894"/>